<comment type="caution">
    <text evidence="1">The sequence shown here is derived from an EMBL/GenBank/DDBJ whole genome shotgun (WGS) entry which is preliminary data.</text>
</comment>
<protein>
    <submittedName>
        <fullName evidence="1">Uncharacterized protein</fullName>
    </submittedName>
</protein>
<name>A0ABN8R7J1_9CNID</name>
<dbReference type="Proteomes" id="UP001159427">
    <property type="component" value="Unassembled WGS sequence"/>
</dbReference>
<accession>A0ABN8R7J1</accession>
<reference evidence="1 2" key="1">
    <citation type="submission" date="2022-05" db="EMBL/GenBank/DDBJ databases">
        <authorList>
            <consortium name="Genoscope - CEA"/>
            <person name="William W."/>
        </authorList>
    </citation>
    <scope>NUCLEOTIDE SEQUENCE [LARGE SCALE GENOMIC DNA]</scope>
</reference>
<gene>
    <name evidence="1" type="ORF">PEVE_00009771</name>
</gene>
<evidence type="ECO:0000313" key="1">
    <source>
        <dbReference type="EMBL" id="CAH3174846.1"/>
    </source>
</evidence>
<organism evidence="1 2">
    <name type="scientific">Porites evermanni</name>
    <dbReference type="NCBI Taxonomy" id="104178"/>
    <lineage>
        <taxon>Eukaryota</taxon>
        <taxon>Metazoa</taxon>
        <taxon>Cnidaria</taxon>
        <taxon>Anthozoa</taxon>
        <taxon>Hexacorallia</taxon>
        <taxon>Scleractinia</taxon>
        <taxon>Fungiina</taxon>
        <taxon>Poritidae</taxon>
        <taxon>Porites</taxon>
    </lineage>
</organism>
<proteinExistence type="predicted"/>
<keyword evidence="2" id="KW-1185">Reference proteome</keyword>
<evidence type="ECO:0000313" key="2">
    <source>
        <dbReference type="Proteomes" id="UP001159427"/>
    </source>
</evidence>
<sequence>MTSSMSGELNKCASYFSLFANVNQNTKTTMDGSTGGPNDTLQEWEYEKRIATVKKVEALKAKLRDPSGKGRSKVTQMISKEKSRQEFVPPLGKFVNLIKAEPLHNTNNAWQHWFTDLVTVVMQYTDNAQLKSASSLSDMPGDSPVTKFLTHMRETAKCGRLYNSFVRWFGEKEKERNFFHLPIYGVRI</sequence>
<dbReference type="EMBL" id="CALNXI010001682">
    <property type="protein sequence ID" value="CAH3174846.1"/>
    <property type="molecule type" value="Genomic_DNA"/>
</dbReference>